<proteinExistence type="predicted"/>
<sequence length="233" mass="25087">VAGLFFFEAVSYLWTSQVIGDVALATLAGGPWGIAGDGAFCFPFAPKTQLTRRLSSKHLALLAFRRAATFTLGSIAFGSLIVALLEILRLVLNAAWNNANASKSRKSALALPCFMECIESMVKCFSIYAYIEIALYGKPYISAVRDTWNMFKDHGIDALVNGSLGSTNKSGHTYVLERLTPVHGSPDSQPRSPRYAEGQYTVPVVLLVFSIGLQCCMSTNALSSALETGVSTT</sequence>
<evidence type="ECO:0000313" key="2">
    <source>
        <dbReference type="Proteomes" id="UP000790709"/>
    </source>
</evidence>
<keyword evidence="2" id="KW-1185">Reference proteome</keyword>
<dbReference type="EMBL" id="MU267012">
    <property type="protein sequence ID" value="KAH7917562.1"/>
    <property type="molecule type" value="Genomic_DNA"/>
</dbReference>
<accession>A0ACB8AWA6</accession>
<organism evidence="1 2">
    <name type="scientific">Leucogyrophana mollusca</name>
    <dbReference type="NCBI Taxonomy" id="85980"/>
    <lineage>
        <taxon>Eukaryota</taxon>
        <taxon>Fungi</taxon>
        <taxon>Dikarya</taxon>
        <taxon>Basidiomycota</taxon>
        <taxon>Agaricomycotina</taxon>
        <taxon>Agaricomycetes</taxon>
        <taxon>Agaricomycetidae</taxon>
        <taxon>Boletales</taxon>
        <taxon>Boletales incertae sedis</taxon>
        <taxon>Leucogyrophana</taxon>
    </lineage>
</organism>
<evidence type="ECO:0000313" key="1">
    <source>
        <dbReference type="EMBL" id="KAH7917562.1"/>
    </source>
</evidence>
<name>A0ACB8AWA6_9AGAM</name>
<gene>
    <name evidence="1" type="ORF">BV22DRAFT_1026125</name>
</gene>
<reference evidence="1" key="1">
    <citation type="journal article" date="2021" name="New Phytol.">
        <title>Evolutionary innovations through gain and loss of genes in the ectomycorrhizal Boletales.</title>
        <authorList>
            <person name="Wu G."/>
            <person name="Miyauchi S."/>
            <person name="Morin E."/>
            <person name="Kuo A."/>
            <person name="Drula E."/>
            <person name="Varga T."/>
            <person name="Kohler A."/>
            <person name="Feng B."/>
            <person name="Cao Y."/>
            <person name="Lipzen A."/>
            <person name="Daum C."/>
            <person name="Hundley H."/>
            <person name="Pangilinan J."/>
            <person name="Johnson J."/>
            <person name="Barry K."/>
            <person name="LaButti K."/>
            <person name="Ng V."/>
            <person name="Ahrendt S."/>
            <person name="Min B."/>
            <person name="Choi I.G."/>
            <person name="Park H."/>
            <person name="Plett J.M."/>
            <person name="Magnuson J."/>
            <person name="Spatafora J.W."/>
            <person name="Nagy L.G."/>
            <person name="Henrissat B."/>
            <person name="Grigoriev I.V."/>
            <person name="Yang Z.L."/>
            <person name="Xu J."/>
            <person name="Martin F.M."/>
        </authorList>
    </citation>
    <scope>NUCLEOTIDE SEQUENCE</scope>
    <source>
        <strain evidence="1">KUC20120723A-06</strain>
    </source>
</reference>
<feature type="non-terminal residue" evidence="1">
    <location>
        <position position="1"/>
    </location>
</feature>
<dbReference type="Proteomes" id="UP000790709">
    <property type="component" value="Unassembled WGS sequence"/>
</dbReference>
<protein>
    <submittedName>
        <fullName evidence="1">DUF580-domain-containing protein</fullName>
    </submittedName>
</protein>
<comment type="caution">
    <text evidence="1">The sequence shown here is derived from an EMBL/GenBank/DDBJ whole genome shotgun (WGS) entry which is preliminary data.</text>
</comment>